<protein>
    <submittedName>
        <fullName evidence="1">Uncharacterized protein</fullName>
    </submittedName>
</protein>
<comment type="caution">
    <text evidence="1">The sequence shown here is derived from an EMBL/GenBank/DDBJ whole genome shotgun (WGS) entry which is preliminary data.</text>
</comment>
<proteinExistence type="predicted"/>
<name>A0AAV5MMI3_9ROSI</name>
<sequence>MEVENMKNWKYILSSARGTAFCTLRPTLLLSLGHVILVRPEVALQSLNNLTWPNEGGSVGRRVQEASVPSTAHTYFIV</sequence>
<accession>A0AAV5MMI3</accession>
<evidence type="ECO:0000313" key="2">
    <source>
        <dbReference type="Proteomes" id="UP001054252"/>
    </source>
</evidence>
<dbReference type="EMBL" id="BPVZ01000309">
    <property type="protein sequence ID" value="GKV49647.1"/>
    <property type="molecule type" value="Genomic_DNA"/>
</dbReference>
<organism evidence="1 2">
    <name type="scientific">Rubroshorea leprosula</name>
    <dbReference type="NCBI Taxonomy" id="152421"/>
    <lineage>
        <taxon>Eukaryota</taxon>
        <taxon>Viridiplantae</taxon>
        <taxon>Streptophyta</taxon>
        <taxon>Embryophyta</taxon>
        <taxon>Tracheophyta</taxon>
        <taxon>Spermatophyta</taxon>
        <taxon>Magnoliopsida</taxon>
        <taxon>eudicotyledons</taxon>
        <taxon>Gunneridae</taxon>
        <taxon>Pentapetalae</taxon>
        <taxon>rosids</taxon>
        <taxon>malvids</taxon>
        <taxon>Malvales</taxon>
        <taxon>Dipterocarpaceae</taxon>
        <taxon>Rubroshorea</taxon>
    </lineage>
</organism>
<dbReference type="Proteomes" id="UP001054252">
    <property type="component" value="Unassembled WGS sequence"/>
</dbReference>
<evidence type="ECO:0000313" key="1">
    <source>
        <dbReference type="EMBL" id="GKV49647.1"/>
    </source>
</evidence>
<dbReference type="AlphaFoldDB" id="A0AAV5MMI3"/>
<keyword evidence="2" id="KW-1185">Reference proteome</keyword>
<gene>
    <name evidence="1" type="ORF">SLEP1_g56386</name>
</gene>
<reference evidence="1 2" key="1">
    <citation type="journal article" date="2021" name="Commun. Biol.">
        <title>The genome of Shorea leprosula (Dipterocarpaceae) highlights the ecological relevance of drought in aseasonal tropical rainforests.</title>
        <authorList>
            <person name="Ng K.K.S."/>
            <person name="Kobayashi M.J."/>
            <person name="Fawcett J.A."/>
            <person name="Hatakeyama M."/>
            <person name="Paape T."/>
            <person name="Ng C.H."/>
            <person name="Ang C.C."/>
            <person name="Tnah L.H."/>
            <person name="Lee C.T."/>
            <person name="Nishiyama T."/>
            <person name="Sese J."/>
            <person name="O'Brien M.J."/>
            <person name="Copetti D."/>
            <person name="Mohd Noor M.I."/>
            <person name="Ong R.C."/>
            <person name="Putra M."/>
            <person name="Sireger I.Z."/>
            <person name="Indrioko S."/>
            <person name="Kosugi Y."/>
            <person name="Izuno A."/>
            <person name="Isagi Y."/>
            <person name="Lee S.L."/>
            <person name="Shimizu K.K."/>
        </authorList>
    </citation>
    <scope>NUCLEOTIDE SEQUENCE [LARGE SCALE GENOMIC DNA]</scope>
    <source>
        <strain evidence="1">214</strain>
    </source>
</reference>